<keyword evidence="7 10" id="KW-1133">Transmembrane helix</keyword>
<dbReference type="PANTHER" id="PTHR32024">
    <property type="entry name" value="TRK SYSTEM POTASSIUM UPTAKE PROTEIN TRKG-RELATED"/>
    <property type="match status" value="1"/>
</dbReference>
<evidence type="ECO:0000313" key="12">
    <source>
        <dbReference type="Proteomes" id="UP000184128"/>
    </source>
</evidence>
<dbReference type="STRING" id="1121025.SAMN02745249_00023"/>
<evidence type="ECO:0000256" key="7">
    <source>
        <dbReference type="ARBA" id="ARBA00022989"/>
    </source>
</evidence>
<dbReference type="GO" id="GO:0015379">
    <property type="term" value="F:potassium:chloride symporter activity"/>
    <property type="evidence" value="ECO:0007669"/>
    <property type="project" value="InterPro"/>
</dbReference>
<feature type="transmembrane region" description="Helical" evidence="10">
    <location>
        <begin position="308"/>
        <end position="326"/>
    </location>
</feature>
<dbReference type="InterPro" id="IPR003445">
    <property type="entry name" value="Cat_transpt"/>
</dbReference>
<dbReference type="Proteomes" id="UP000184128">
    <property type="component" value="Unassembled WGS sequence"/>
</dbReference>
<keyword evidence="9 10" id="KW-0472">Membrane</keyword>
<comment type="subcellular location">
    <subcellularLocation>
        <location evidence="1">Cell membrane</location>
        <topology evidence="1">Multi-pass membrane protein</topology>
    </subcellularLocation>
</comment>
<accession>A0A1M4S517</accession>
<gene>
    <name evidence="11" type="ORF">SAMN02745249_00023</name>
</gene>
<dbReference type="GO" id="GO:0005886">
    <property type="term" value="C:plasma membrane"/>
    <property type="evidence" value="ECO:0007669"/>
    <property type="project" value="UniProtKB-SubCell"/>
</dbReference>
<evidence type="ECO:0000256" key="9">
    <source>
        <dbReference type="ARBA" id="ARBA00023136"/>
    </source>
</evidence>
<evidence type="ECO:0000256" key="10">
    <source>
        <dbReference type="SAM" id="Phobius"/>
    </source>
</evidence>
<feature type="transmembrane region" description="Helical" evidence="10">
    <location>
        <begin position="224"/>
        <end position="245"/>
    </location>
</feature>
<feature type="transmembrane region" description="Helical" evidence="10">
    <location>
        <begin position="12"/>
        <end position="33"/>
    </location>
</feature>
<feature type="transmembrane region" description="Helical" evidence="10">
    <location>
        <begin position="190"/>
        <end position="212"/>
    </location>
</feature>
<evidence type="ECO:0000256" key="5">
    <source>
        <dbReference type="ARBA" id="ARBA00022692"/>
    </source>
</evidence>
<keyword evidence="3" id="KW-1003">Cell membrane</keyword>
<keyword evidence="4" id="KW-0633">Potassium transport</keyword>
<proteinExistence type="predicted"/>
<dbReference type="Pfam" id="PF02386">
    <property type="entry name" value="TrkH"/>
    <property type="match status" value="1"/>
</dbReference>
<evidence type="ECO:0000256" key="3">
    <source>
        <dbReference type="ARBA" id="ARBA00022475"/>
    </source>
</evidence>
<evidence type="ECO:0000256" key="8">
    <source>
        <dbReference type="ARBA" id="ARBA00023065"/>
    </source>
</evidence>
<keyword evidence="8" id="KW-0406">Ion transport</keyword>
<keyword evidence="5 10" id="KW-0812">Transmembrane</keyword>
<feature type="transmembrane region" description="Helical" evidence="10">
    <location>
        <begin position="402"/>
        <end position="426"/>
    </location>
</feature>
<feature type="transmembrane region" description="Helical" evidence="10">
    <location>
        <begin position="75"/>
        <end position="99"/>
    </location>
</feature>
<feature type="transmembrane region" description="Helical" evidence="10">
    <location>
        <begin position="346"/>
        <end position="366"/>
    </location>
</feature>
<evidence type="ECO:0000256" key="1">
    <source>
        <dbReference type="ARBA" id="ARBA00004651"/>
    </source>
</evidence>
<evidence type="ECO:0000256" key="4">
    <source>
        <dbReference type="ARBA" id="ARBA00022538"/>
    </source>
</evidence>
<sequence length="445" mass="49089">MSNFLKKLSVAQTIVIAYAFVITCGALLLWFPFSSASGEWTSFIDALFTATSATAVTGQVTLNTATHWNYFGKTVIITLIEIGGLGFMTIWMIFYFYILKHRPNLRQRRIASESLSLSAGDQIQQKVFSIVRFALTVQLLGAILLGFVFLPEFGIGKGIYYSVFHSISAFCNAGFDLIGNSLIDYQSNPFILLVIASLIMAGGLGFIVWEDLLNYRKTRKLSNYSKIVLTTTISLWILGTILFWVTEHKNGTFAHLSLGDQLANYFFLSVTPRTAGYANVDYANLSLGSLFLTTVFMFIGASSGSTGGGIKVTTLFVIVLVIYRSINYNHSNVLNRSISSDTIRRSFFIFSSGMLIASLATFILLNTETIPDSFGIEYILIEVFSCIGTVGLTMGLTPSLTLIGKIILIVLMLIGRVGVMTFLWSLTNEKRESGIIYPEMNLLVG</sequence>
<name>A0A1M4S517_9LACT</name>
<dbReference type="OrthoDB" id="9810952at2"/>
<dbReference type="NCBIfam" id="TIGR00933">
    <property type="entry name" value="2a38"/>
    <property type="match status" value="1"/>
</dbReference>
<feature type="transmembrane region" description="Helical" evidence="10">
    <location>
        <begin position="378"/>
        <end position="396"/>
    </location>
</feature>
<feature type="transmembrane region" description="Helical" evidence="10">
    <location>
        <begin position="282"/>
        <end position="301"/>
    </location>
</feature>
<dbReference type="RefSeq" id="WP_073294341.1">
    <property type="nucleotide sequence ID" value="NZ_FQUF01000002.1"/>
</dbReference>
<dbReference type="EMBL" id="FQUF01000002">
    <property type="protein sequence ID" value="SHE27291.1"/>
    <property type="molecule type" value="Genomic_DNA"/>
</dbReference>
<keyword evidence="12" id="KW-1185">Reference proteome</keyword>
<keyword evidence="2" id="KW-0813">Transport</keyword>
<organism evidence="11 12">
    <name type="scientific">Atopostipes suicloacalis DSM 15692</name>
    <dbReference type="NCBI Taxonomy" id="1121025"/>
    <lineage>
        <taxon>Bacteria</taxon>
        <taxon>Bacillati</taxon>
        <taxon>Bacillota</taxon>
        <taxon>Bacilli</taxon>
        <taxon>Lactobacillales</taxon>
        <taxon>Carnobacteriaceae</taxon>
        <taxon>Atopostipes</taxon>
    </lineage>
</organism>
<reference evidence="11 12" key="1">
    <citation type="submission" date="2016-11" db="EMBL/GenBank/DDBJ databases">
        <authorList>
            <person name="Jaros S."/>
            <person name="Januszkiewicz K."/>
            <person name="Wedrychowicz H."/>
        </authorList>
    </citation>
    <scope>NUCLEOTIDE SEQUENCE [LARGE SCALE GENOMIC DNA]</scope>
    <source>
        <strain evidence="11 12">DSM 15692</strain>
    </source>
</reference>
<dbReference type="PANTHER" id="PTHR32024:SF1">
    <property type="entry name" value="KTR SYSTEM POTASSIUM UPTAKE PROTEIN B"/>
    <property type="match status" value="1"/>
</dbReference>
<dbReference type="AlphaFoldDB" id="A0A1M4S517"/>
<dbReference type="InterPro" id="IPR004772">
    <property type="entry name" value="TrkH"/>
</dbReference>
<keyword evidence="6" id="KW-0630">Potassium</keyword>
<evidence type="ECO:0000313" key="11">
    <source>
        <dbReference type="EMBL" id="SHE27291.1"/>
    </source>
</evidence>
<feature type="transmembrane region" description="Helical" evidence="10">
    <location>
        <begin position="130"/>
        <end position="150"/>
    </location>
</feature>
<protein>
    <submittedName>
        <fullName evidence="11">Trk system potassium uptake protein TrkH</fullName>
    </submittedName>
</protein>
<evidence type="ECO:0000256" key="6">
    <source>
        <dbReference type="ARBA" id="ARBA00022958"/>
    </source>
</evidence>
<evidence type="ECO:0000256" key="2">
    <source>
        <dbReference type="ARBA" id="ARBA00022448"/>
    </source>
</evidence>